<proteinExistence type="predicted"/>
<evidence type="ECO:0000313" key="1">
    <source>
        <dbReference type="EMBL" id="CDJ50571.1"/>
    </source>
</evidence>
<reference evidence="1" key="1">
    <citation type="submission" date="2013-10" db="EMBL/GenBank/DDBJ databases">
        <title>Genomic analysis of the causative agents of coccidiosis in chickens.</title>
        <authorList>
            <person name="Reid A.J."/>
            <person name="Blake D."/>
            <person name="Billington K."/>
            <person name="Browne H."/>
            <person name="Dunn M."/>
            <person name="Hung S."/>
            <person name="Kawahara F."/>
            <person name="Miranda-Saavedra D."/>
            <person name="Mourier T."/>
            <person name="Nagra H."/>
            <person name="Otto T.D."/>
            <person name="Rawlings N."/>
            <person name="Sanchez A."/>
            <person name="Sanders M."/>
            <person name="Subramaniam C."/>
            <person name="Tay Y."/>
            <person name="Dear P."/>
            <person name="Doerig C."/>
            <person name="Gruber A."/>
            <person name="Parkinson J."/>
            <person name="Shirley M."/>
            <person name="Wan K.L."/>
            <person name="Berriman M."/>
            <person name="Tomley F."/>
            <person name="Pain A."/>
        </authorList>
    </citation>
    <scope>NUCLEOTIDE SEQUENCE [LARGE SCALE GENOMIC DNA]</scope>
    <source>
        <strain evidence="1">Houghton</strain>
    </source>
</reference>
<sequence length="172" mass="18259">MNEGRSAESDYGVALKGLADCVCAVGEPRGPGRQEMDKGRLAQPEYGVALTGGSERQEMNKGRLAQSEYGVALTGMGERVCGVEEPGRMFVIRVLGECGWRMRLSTVFMWQEWLVSSCMKGRSGNHGVNEGRSAQPEYGIALKGLGERVCVVGEPGHAALGDGRAGGRLPGA</sequence>
<reference evidence="1" key="2">
    <citation type="submission" date="2013-10" db="EMBL/GenBank/DDBJ databases">
        <authorList>
            <person name="Aslett M."/>
        </authorList>
    </citation>
    <scope>NUCLEOTIDE SEQUENCE [LARGE SCALE GENOMIC DNA]</scope>
    <source>
        <strain evidence="1">Houghton</strain>
    </source>
</reference>
<protein>
    <submittedName>
        <fullName evidence="1">Uncharacterized protein</fullName>
    </submittedName>
</protein>
<accession>U6LK73</accession>
<keyword evidence="2" id="KW-1185">Reference proteome</keyword>
<evidence type="ECO:0000313" key="2">
    <source>
        <dbReference type="Proteomes" id="UP000030750"/>
    </source>
</evidence>
<dbReference type="VEuPathDB" id="ToxoDB:EBH_0034810"/>
<organism evidence="1 2">
    <name type="scientific">Eimeria brunetti</name>
    <dbReference type="NCBI Taxonomy" id="51314"/>
    <lineage>
        <taxon>Eukaryota</taxon>
        <taxon>Sar</taxon>
        <taxon>Alveolata</taxon>
        <taxon>Apicomplexa</taxon>
        <taxon>Conoidasida</taxon>
        <taxon>Coccidia</taxon>
        <taxon>Eucoccidiorida</taxon>
        <taxon>Eimeriorina</taxon>
        <taxon>Eimeriidae</taxon>
        <taxon>Eimeria</taxon>
    </lineage>
</organism>
<gene>
    <name evidence="1" type="ORF">EBH_0034810</name>
</gene>
<name>U6LK73_9EIME</name>
<dbReference type="Proteomes" id="UP000030750">
    <property type="component" value="Unassembled WGS sequence"/>
</dbReference>
<dbReference type="AlphaFoldDB" id="U6LK73"/>
<dbReference type="EMBL" id="HG712298">
    <property type="protein sequence ID" value="CDJ50571.1"/>
    <property type="molecule type" value="Genomic_DNA"/>
</dbReference>